<reference evidence="3" key="1">
    <citation type="submission" date="2017-01" db="EMBL/GenBank/DDBJ databases">
        <title>Comparative genomics of anhydrobiosis in the tardigrade Hypsibius dujardini.</title>
        <authorList>
            <person name="Yoshida Y."/>
            <person name="Koutsovoulos G."/>
            <person name="Laetsch D."/>
            <person name="Stevens L."/>
            <person name="Kumar S."/>
            <person name="Horikawa D."/>
            <person name="Ishino K."/>
            <person name="Komine S."/>
            <person name="Tomita M."/>
            <person name="Blaxter M."/>
            <person name="Arakawa K."/>
        </authorList>
    </citation>
    <scope>NUCLEOTIDE SEQUENCE [LARGE SCALE GENOMIC DNA]</scope>
    <source>
        <strain evidence="3">Z151</strain>
    </source>
</reference>
<feature type="region of interest" description="Disordered" evidence="1">
    <location>
        <begin position="63"/>
        <end position="121"/>
    </location>
</feature>
<feature type="region of interest" description="Disordered" evidence="1">
    <location>
        <begin position="291"/>
        <end position="326"/>
    </location>
</feature>
<protein>
    <submittedName>
        <fullName evidence="2">Uncharacterized protein</fullName>
    </submittedName>
</protein>
<feature type="region of interest" description="Disordered" evidence="1">
    <location>
        <begin position="184"/>
        <end position="205"/>
    </location>
</feature>
<evidence type="ECO:0000313" key="3">
    <source>
        <dbReference type="Proteomes" id="UP000192578"/>
    </source>
</evidence>
<keyword evidence="3" id="KW-1185">Reference proteome</keyword>
<evidence type="ECO:0000256" key="1">
    <source>
        <dbReference type="SAM" id="MobiDB-lite"/>
    </source>
</evidence>
<dbReference type="EMBL" id="MTYJ01000056">
    <property type="protein sequence ID" value="OQV17798.1"/>
    <property type="molecule type" value="Genomic_DNA"/>
</dbReference>
<dbReference type="AlphaFoldDB" id="A0A1W0WRG3"/>
<dbReference type="OrthoDB" id="10608717at2759"/>
<organism evidence="2 3">
    <name type="scientific">Hypsibius exemplaris</name>
    <name type="common">Freshwater tardigrade</name>
    <dbReference type="NCBI Taxonomy" id="2072580"/>
    <lineage>
        <taxon>Eukaryota</taxon>
        <taxon>Metazoa</taxon>
        <taxon>Ecdysozoa</taxon>
        <taxon>Tardigrada</taxon>
        <taxon>Eutardigrada</taxon>
        <taxon>Parachela</taxon>
        <taxon>Hypsibioidea</taxon>
        <taxon>Hypsibiidae</taxon>
        <taxon>Hypsibius</taxon>
    </lineage>
</organism>
<feature type="compositionally biased region" description="Basic residues" evidence="1">
    <location>
        <begin position="195"/>
        <end position="205"/>
    </location>
</feature>
<proteinExistence type="predicted"/>
<comment type="caution">
    <text evidence="2">The sequence shown here is derived from an EMBL/GenBank/DDBJ whole genome shotgun (WGS) entry which is preliminary data.</text>
</comment>
<dbReference type="Proteomes" id="UP000192578">
    <property type="component" value="Unassembled WGS sequence"/>
</dbReference>
<evidence type="ECO:0000313" key="2">
    <source>
        <dbReference type="EMBL" id="OQV17798.1"/>
    </source>
</evidence>
<name>A0A1W0WRG3_HYPEX</name>
<feature type="compositionally biased region" description="Polar residues" evidence="1">
    <location>
        <begin position="80"/>
        <end position="94"/>
    </location>
</feature>
<gene>
    <name evidence="2" type="ORF">BV898_08094</name>
</gene>
<sequence length="352" mass="39264">MGVDVLGCVLKKLAFQAGNLTLFQQRIRFLPIKAIPQSFLYKHLVDRQLTALLPNLIHIMDQYQQQQPKEPPATLPKPATSASSPQTGARTTTMKLRVNFPESEDRPPHLAGDFTQDNLLTDSEPRRGSLLLQGVMNAMAARGPATFEAEEDDCYPEGATPWFLDNNERRDSIEHTRSKLGAAVSGKSRLQQQRDRKKLRDHKMRRVGGAVDEARHTGDMDDDFEEEIEEQTKKNTEYNEYLHPLMQSVVNAEKLLADHYPDLLRSPHHQQHQMSSPIPYAAAHIPSSSSQYSYSTISDETSDSSMDRVDPNPSTLPDKSTSSSASAAAHAVLDELDKELTALVEGLGDFGF</sequence>
<accession>A0A1W0WRG3</accession>